<dbReference type="PANTHER" id="PTHR35859:SF1">
    <property type="entry name" value="NONSELECTIVE CATION CHANNEL PROTEIN"/>
    <property type="match status" value="1"/>
</dbReference>
<keyword evidence="2" id="KW-1133">Transmembrane helix</keyword>
<feature type="domain" description="Calcium channel YVC1-like C-terminal transmembrane" evidence="4">
    <location>
        <begin position="281"/>
        <end position="456"/>
    </location>
</feature>
<organism evidence="5">
    <name type="scientific">Ganoderma boninense</name>
    <dbReference type="NCBI Taxonomy" id="34458"/>
    <lineage>
        <taxon>Eukaryota</taxon>
        <taxon>Fungi</taxon>
        <taxon>Dikarya</taxon>
        <taxon>Basidiomycota</taxon>
        <taxon>Agaricomycotina</taxon>
        <taxon>Agaricomycetes</taxon>
        <taxon>Polyporales</taxon>
        <taxon>Polyporaceae</taxon>
        <taxon>Ganoderma</taxon>
    </lineage>
</organism>
<evidence type="ECO:0000256" key="1">
    <source>
        <dbReference type="SAM" id="MobiDB-lite"/>
    </source>
</evidence>
<dbReference type="InterPro" id="IPR056337">
    <property type="entry name" value="LHD_YVC1"/>
</dbReference>
<keyword evidence="2" id="KW-0472">Membrane</keyword>
<feature type="region of interest" description="Disordered" evidence="1">
    <location>
        <begin position="529"/>
        <end position="577"/>
    </location>
</feature>
<dbReference type="Pfam" id="PF23317">
    <property type="entry name" value="YVC1_C"/>
    <property type="match status" value="1"/>
</dbReference>
<feature type="compositionally biased region" description="Low complexity" evidence="1">
    <location>
        <begin position="552"/>
        <end position="566"/>
    </location>
</feature>
<evidence type="ECO:0000313" key="5">
    <source>
        <dbReference type="EMBL" id="VWO96956.1"/>
    </source>
</evidence>
<evidence type="ECO:0000256" key="2">
    <source>
        <dbReference type="SAM" id="Phobius"/>
    </source>
</evidence>
<feature type="transmembrane region" description="Helical" evidence="2">
    <location>
        <begin position="358"/>
        <end position="378"/>
    </location>
</feature>
<gene>
    <name evidence="5" type="primary">G4NII5</name>
</gene>
<keyword evidence="2" id="KW-0812">Transmembrane</keyword>
<accession>A0A5K1JZK4</accession>
<feature type="transmembrane region" description="Helical" evidence="2">
    <location>
        <begin position="288"/>
        <end position="313"/>
    </location>
</feature>
<feature type="transmembrane region" description="Helical" evidence="2">
    <location>
        <begin position="429"/>
        <end position="448"/>
    </location>
</feature>
<proteinExistence type="predicted"/>
<name>A0A5K1JZK4_9APHY</name>
<feature type="transmembrane region" description="Helical" evidence="2">
    <location>
        <begin position="320"/>
        <end position="338"/>
    </location>
</feature>
<dbReference type="InterPro" id="IPR052971">
    <property type="entry name" value="TRP_calcium_channel"/>
</dbReference>
<feature type="transmembrane region" description="Helical" evidence="2">
    <location>
        <begin position="399"/>
        <end position="417"/>
    </location>
</feature>
<feature type="domain" description="YVC1 N-terminal linker helical" evidence="3">
    <location>
        <begin position="2"/>
        <end position="175"/>
    </location>
</feature>
<feature type="transmembrane region" description="Helical" evidence="2">
    <location>
        <begin position="201"/>
        <end position="223"/>
    </location>
</feature>
<evidence type="ECO:0000259" key="3">
    <source>
        <dbReference type="Pfam" id="PF23190"/>
    </source>
</evidence>
<sequence length="794" mass="88551">MQHFIDTPLTYEALTAPDLTYTLIRPLLEKYAVMQGQGNMSLVFCLLLNRVYFARDRHLTTAALSQTRAELCEILAIRALREHANNMLELALALTTAWPVYAGAPPALLAHAREEHDDDLEDRVGNAIEMAILGQAKRFIKSSPCQKVIDGIWSGKIVYQAESTRSILSDTYKRNPIHFYDPHKAPLLDHYRLKVPAIRSVLEYINFLILFVLFVCAIEFSALDTINLAEVIFMVYALGFTLEKVAAMQEHGIKGTVLQGHVEWLRSSLRLAFVTFKNNVMVLSLRAMIIQFVVLMVIAAFCFGGFLYALWTLGKDNSSAGYSAGTVAWWMLDLWFGLDASGFDNSTNFHPLFGPFLMVTYACLSNTLLLTVLVSILSHTFSTINDDASAEGRVKADSLFSYQPPVNLIALCIMYPASYMLTPRWFHKVNVFMIRLTSFPILLCIAVYERQAKQTGSFTFHETVSAAAEKIFDTLPRQLKRMALFEGLSGPDADIDMIFELEDELEEVPWKLMKCLMFRLLVPFNVRRPSTSTGHSTPPRSASPHKTEFPASGPSSSPQSQTQLAQPPQPIPRPRANPVITRSVDMVQAATSPLAQIFQPLIVDDDLIPEEPAQEGVDGAPSHHDDRLEVAPATTPGALVSYGPATRRRLTSMHVPLNPGAPRRMRTYSVVGHGPQPQRADHYGATSDNTTPPIRWLPMPHSSPMRPHRTLLSNAPLSASPDDRSGAIPEERREEQQEEEQDRAGSDGPLETAAQLESEGSSETERRLASIEVRQKRIEDLLLDLSKNLRSGKK</sequence>
<dbReference type="PANTHER" id="PTHR35859">
    <property type="entry name" value="NONSELECTIVE CATION CHANNEL PROTEIN"/>
    <property type="match status" value="1"/>
</dbReference>
<protein>
    <submittedName>
        <fullName evidence="5">Potassium ion channel Yvc1</fullName>
    </submittedName>
</protein>
<dbReference type="AlphaFoldDB" id="A0A5K1JZK4"/>
<feature type="compositionally biased region" description="Polar residues" evidence="1">
    <location>
        <begin position="529"/>
        <end position="540"/>
    </location>
</feature>
<feature type="compositionally biased region" description="Basic and acidic residues" evidence="1">
    <location>
        <begin position="721"/>
        <end position="735"/>
    </location>
</feature>
<dbReference type="Pfam" id="PF23190">
    <property type="entry name" value="LHD_TRPY1"/>
    <property type="match status" value="1"/>
</dbReference>
<feature type="region of interest" description="Disordered" evidence="1">
    <location>
        <begin position="674"/>
        <end position="768"/>
    </location>
</feature>
<dbReference type="InterPro" id="IPR056336">
    <property type="entry name" value="YVC1_C"/>
</dbReference>
<reference evidence="5" key="1">
    <citation type="submission" date="2019-10" db="EMBL/GenBank/DDBJ databases">
        <authorList>
            <person name="Nor Muhammad N."/>
        </authorList>
    </citation>
    <scope>NUCLEOTIDE SEQUENCE</scope>
</reference>
<dbReference type="EMBL" id="LR726026">
    <property type="protein sequence ID" value="VWO96956.1"/>
    <property type="molecule type" value="Genomic_DNA"/>
</dbReference>
<evidence type="ECO:0000259" key="4">
    <source>
        <dbReference type="Pfam" id="PF23317"/>
    </source>
</evidence>